<keyword evidence="2" id="KW-0812">Transmembrane</keyword>
<keyword evidence="2" id="KW-1133">Transmembrane helix</keyword>
<feature type="region of interest" description="Disordered" evidence="1">
    <location>
        <begin position="344"/>
        <end position="442"/>
    </location>
</feature>
<evidence type="ECO:0000313" key="4">
    <source>
        <dbReference type="Proteomes" id="UP001378592"/>
    </source>
</evidence>
<feature type="region of interest" description="Disordered" evidence="1">
    <location>
        <begin position="1387"/>
        <end position="1494"/>
    </location>
</feature>
<feature type="compositionally biased region" description="Low complexity" evidence="1">
    <location>
        <begin position="49"/>
        <end position="60"/>
    </location>
</feature>
<feature type="compositionally biased region" description="Polar residues" evidence="1">
    <location>
        <begin position="347"/>
        <end position="361"/>
    </location>
</feature>
<feature type="compositionally biased region" description="Gly residues" evidence="1">
    <location>
        <begin position="1223"/>
        <end position="1233"/>
    </location>
</feature>
<feature type="compositionally biased region" description="Pro residues" evidence="1">
    <location>
        <begin position="1362"/>
        <end position="1371"/>
    </location>
</feature>
<feature type="compositionally biased region" description="Low complexity" evidence="1">
    <location>
        <begin position="521"/>
        <end position="536"/>
    </location>
</feature>
<sequence>MCACCSSGRVLTGARVLQTVSTVPRARPLQPQPAAAPAPRSRSVDRGADAAPAPASAPTAMLLFPGSPLPAVPSPGSPPPPPPAQRRRASGEAAVAAAAAGDADAVADKKKKWSLGGLFRRRRKPAAAAPDDSDSSSADEAPARKGFLGRRRSRRDKRKPRPKIVGTFDHVVVHPLSQSPLRPRRDAEPPSVPAPPLVPPPPPLAASPPASPPQGPGSRRRDSSLSRCSSGGSGSLDGTGRRSGRRGQAMARAEALRDQRGDSSSDECGGFGQSPPMLRARLDDSSPSIGRRTRTAARTERHFRRLSRDEEAPGGAAAAGAGAGPVRVEERGRWAAVYHESCDTDPSLLTRTPSATPSPKQSPLVRPRHFRHYSPAASAAPDSARTFPPGHGMWPTVRPPPPPQAVQPARAPPAAAPTRPFARGASPVHSARRTDYAAPPPRPFPSFETVYAKPAAAVPAAGDFPQRSVSYDCDIHRPAPLRGPSAVAGADDVLVVHFPIARLRPAATSPPPPPPRDPQRRLSAAPAAGAASAADAPRPMSYAFETGSQQVARVEYCLNQPAGAMGVSGSLRSLGPPSTGWNAYQRRSCSDNQLTGPISRPRPASVTPEAMRPVTNGPLPYHKPPDSNQPAHFQYYADQNPRSRRPIHIQLRGGSSDQPYLSDSQVVMKPPYQKNPLTSATEFWRLRDQQQHQQQSQLQQQQAAAAGRQTRKPVLSAAAAAAALAKPPHQSDRSRSNSPRPGDALRARAAKPRPVGLMRPADSQSSLSGASDAAPPPGDSLDNGPRPLSMVLENAEAPEPLSPKPTPPAPPARRFSRQSSTSSLEANDWAADDDSRRRSTSQRRSSNLEDALNELEAIYKSLRLGDEDLLERAERREAPAYRPPPPPPETAYPWRAARCGAESDSGFNYGGDRAPRLRRPLGAPDPVTDDMAYRRLHPKERPSSQDARALVSQSGSYLLASPALAQQASDPVLAPPPPPPPAAAADEPDVTHDDVLFRSIKHANNTLRISDPQPPFGIPLGPVTPAASSDYLHATPVDRPRSAFKPCKIPDVVKDDLAFRALRKDSQKDPALPPARLDGVEALFPSRVEPTPTGSNFSLRKKRAVRSLSANLMGLVHREPLVSPATAPATEDLEKTQSLTDLPDALQVAQKILEGKEVIGGGPVAALRRLADAAPEGLDPHYGVTPSTWVERALLDRSLLGGAATGASTSTETLTDSRANTAGGAGAGGGGSRRGSWQPRPSPPPPAAPAAAPPPLTPPTHPPPPPPLDQTRLDDLLSALAREASATSERLDRELQQLRLEPEAQLDANCNVVLAKPVTATPPPTPVSPKPVTSPSPKPAPAPSPKPTASPVSTRREASSPSPIPPEPAPLRSPEAVAAVVAVAVATAAASSPSPSTSAPATPEHRPEPSSTSDLQAKAPPAGPTMDAASPQPQGSGDPPKRHETVDELVSQCRRDLDELLRQVDAATRPSPPASASVSAATATAPQGEEAAAAPRWAAGLEPLTALGLALALLLSLLAMLAM</sequence>
<feature type="region of interest" description="Disordered" evidence="1">
    <location>
        <begin position="1317"/>
        <end position="1373"/>
    </location>
</feature>
<feature type="compositionally biased region" description="Pro residues" evidence="1">
    <location>
        <begin position="67"/>
        <end position="84"/>
    </location>
</feature>
<feature type="compositionally biased region" description="Basic residues" evidence="1">
    <location>
        <begin position="109"/>
        <end position="125"/>
    </location>
</feature>
<feature type="compositionally biased region" description="Basic residues" evidence="1">
    <location>
        <begin position="291"/>
        <end position="305"/>
    </location>
</feature>
<feature type="region of interest" description="Disordered" evidence="1">
    <location>
        <begin position="589"/>
        <end position="633"/>
    </location>
</feature>
<feature type="region of interest" description="Disordered" evidence="1">
    <location>
        <begin position="649"/>
        <end position="674"/>
    </location>
</feature>
<protein>
    <submittedName>
        <fullName evidence="3">Uncharacterized protein</fullName>
    </submittedName>
</protein>
<feature type="compositionally biased region" description="Low complexity" evidence="1">
    <location>
        <begin position="691"/>
        <end position="708"/>
    </location>
</feature>
<organism evidence="3 4">
    <name type="scientific">Gryllus longicercus</name>
    <dbReference type="NCBI Taxonomy" id="2509291"/>
    <lineage>
        <taxon>Eukaryota</taxon>
        <taxon>Metazoa</taxon>
        <taxon>Ecdysozoa</taxon>
        <taxon>Arthropoda</taxon>
        <taxon>Hexapoda</taxon>
        <taxon>Insecta</taxon>
        <taxon>Pterygota</taxon>
        <taxon>Neoptera</taxon>
        <taxon>Polyneoptera</taxon>
        <taxon>Orthoptera</taxon>
        <taxon>Ensifera</taxon>
        <taxon>Gryllidea</taxon>
        <taxon>Grylloidea</taxon>
        <taxon>Gryllidae</taxon>
        <taxon>Gryllinae</taxon>
        <taxon>Gryllus</taxon>
    </lineage>
</organism>
<feature type="region of interest" description="Disordered" evidence="1">
    <location>
        <begin position="688"/>
        <end position="930"/>
    </location>
</feature>
<proteinExistence type="predicted"/>
<feature type="compositionally biased region" description="Low complexity" evidence="1">
    <location>
        <begin position="126"/>
        <end position="146"/>
    </location>
</feature>
<feature type="compositionally biased region" description="Pro residues" evidence="1">
    <location>
        <begin position="881"/>
        <end position="890"/>
    </location>
</feature>
<evidence type="ECO:0000313" key="3">
    <source>
        <dbReference type="EMBL" id="KAK7873805.1"/>
    </source>
</evidence>
<feature type="compositionally biased region" description="Low complexity" evidence="1">
    <location>
        <begin position="374"/>
        <end position="384"/>
    </location>
</feature>
<dbReference type="EMBL" id="JAZDUA010000009">
    <property type="protein sequence ID" value="KAK7873805.1"/>
    <property type="molecule type" value="Genomic_DNA"/>
</dbReference>
<feature type="compositionally biased region" description="Basic and acidic residues" evidence="1">
    <location>
        <begin position="863"/>
        <end position="879"/>
    </location>
</feature>
<keyword evidence="4" id="KW-1185">Reference proteome</keyword>
<feature type="region of interest" description="Disordered" evidence="1">
    <location>
        <begin position="22"/>
        <end position="327"/>
    </location>
</feature>
<feature type="compositionally biased region" description="Pro residues" evidence="1">
    <location>
        <begin position="397"/>
        <end position="415"/>
    </location>
</feature>
<accession>A0AAN9VYD0</accession>
<keyword evidence="2" id="KW-0472">Membrane</keyword>
<feature type="compositionally biased region" description="Pro residues" evidence="1">
    <location>
        <begin position="1240"/>
        <end position="1268"/>
    </location>
</feature>
<dbReference type="Proteomes" id="UP001378592">
    <property type="component" value="Unassembled WGS sequence"/>
</dbReference>
<feature type="compositionally biased region" description="Pro residues" evidence="1">
    <location>
        <begin position="800"/>
        <end position="811"/>
    </location>
</feature>
<name>A0AAN9VYD0_9ORTH</name>
<feature type="region of interest" description="Disordered" evidence="1">
    <location>
        <begin position="503"/>
        <end position="536"/>
    </location>
</feature>
<feature type="compositionally biased region" description="Low complexity" evidence="1">
    <location>
        <begin position="1205"/>
        <end position="1214"/>
    </location>
</feature>
<feature type="compositionally biased region" description="Low complexity" evidence="1">
    <location>
        <begin position="1466"/>
        <end position="1494"/>
    </location>
</feature>
<feature type="compositionally biased region" description="Polar residues" evidence="1">
    <location>
        <begin position="653"/>
        <end position="665"/>
    </location>
</feature>
<feature type="compositionally biased region" description="Low complexity" evidence="1">
    <location>
        <begin position="91"/>
        <end position="104"/>
    </location>
</feature>
<feature type="compositionally biased region" description="Pro residues" evidence="1">
    <location>
        <begin position="190"/>
        <end position="215"/>
    </location>
</feature>
<feature type="compositionally biased region" description="Pro residues" evidence="1">
    <location>
        <begin position="973"/>
        <end position="982"/>
    </location>
</feature>
<feature type="compositionally biased region" description="Pro residues" evidence="1">
    <location>
        <begin position="1320"/>
        <end position="1348"/>
    </location>
</feature>
<feature type="compositionally biased region" description="Basic and acidic residues" evidence="1">
    <location>
        <begin position="254"/>
        <end position="263"/>
    </location>
</feature>
<feature type="compositionally biased region" description="Basic residues" evidence="1">
    <location>
        <begin position="147"/>
        <end position="162"/>
    </location>
</feature>
<gene>
    <name evidence="3" type="ORF">R5R35_005789</name>
</gene>
<feature type="compositionally biased region" description="Basic and acidic residues" evidence="1">
    <location>
        <begin position="1453"/>
        <end position="1462"/>
    </location>
</feature>
<evidence type="ECO:0000256" key="1">
    <source>
        <dbReference type="SAM" id="MobiDB-lite"/>
    </source>
</evidence>
<feature type="transmembrane region" description="Helical" evidence="2">
    <location>
        <begin position="1504"/>
        <end position="1522"/>
    </location>
</feature>
<comment type="caution">
    <text evidence="3">The sequence shown here is derived from an EMBL/GenBank/DDBJ whole genome shotgun (WGS) entry which is preliminary data.</text>
</comment>
<feature type="region of interest" description="Disordered" evidence="1">
    <location>
        <begin position="1205"/>
        <end position="1293"/>
    </location>
</feature>
<feature type="region of interest" description="Disordered" evidence="1">
    <location>
        <begin position="969"/>
        <end position="988"/>
    </location>
</feature>
<reference evidence="3 4" key="1">
    <citation type="submission" date="2024-03" db="EMBL/GenBank/DDBJ databases">
        <title>The genome assembly and annotation of the cricket Gryllus longicercus Weissman &amp; Gray.</title>
        <authorList>
            <person name="Szrajer S."/>
            <person name="Gray D."/>
            <person name="Ylla G."/>
        </authorList>
    </citation>
    <scope>NUCLEOTIDE SEQUENCE [LARGE SCALE GENOMIC DNA]</scope>
    <source>
        <strain evidence="3">DAG 2021-001</strain>
        <tissue evidence="3">Whole body minus gut</tissue>
    </source>
</reference>
<feature type="compositionally biased region" description="Low complexity" evidence="1">
    <location>
        <begin position="1387"/>
        <end position="1402"/>
    </location>
</feature>
<evidence type="ECO:0000256" key="2">
    <source>
        <dbReference type="SAM" id="Phobius"/>
    </source>
</evidence>